<dbReference type="Gene3D" id="1.25.50.10">
    <property type="entry name" value="Peptidase M1, alanyl aminopeptidase, C-terminal domain"/>
    <property type="match status" value="1"/>
</dbReference>
<sequence length="78" mass="8788">MLCSPLPSQSPPGSAFLQRAERCSWLLPQVAARMVSCFTTWRRMDSVRQAKMKEQLELIVAEKGISDNTFEIASKSLE</sequence>
<organism evidence="2">
    <name type="scientific">Tetraselmis sp. GSL018</name>
    <dbReference type="NCBI Taxonomy" id="582737"/>
    <lineage>
        <taxon>Eukaryota</taxon>
        <taxon>Viridiplantae</taxon>
        <taxon>Chlorophyta</taxon>
        <taxon>core chlorophytes</taxon>
        <taxon>Chlorodendrophyceae</taxon>
        <taxon>Chlorodendrales</taxon>
        <taxon>Chlorodendraceae</taxon>
        <taxon>Tetraselmis</taxon>
    </lineage>
</organism>
<proteinExistence type="predicted"/>
<reference evidence="2" key="1">
    <citation type="submission" date="2014-05" db="EMBL/GenBank/DDBJ databases">
        <title>The transcriptome of the halophilic microalga Tetraselmis sp. GSL018 isolated from the Great Salt Lake, Utah.</title>
        <authorList>
            <person name="Jinkerson R.E."/>
            <person name="D'Adamo S."/>
            <person name="Posewitz M.C."/>
        </authorList>
    </citation>
    <scope>NUCLEOTIDE SEQUENCE</scope>
    <source>
        <strain evidence="2">GSL018</strain>
    </source>
</reference>
<accession>A0A061R688</accession>
<dbReference type="Pfam" id="PF17432">
    <property type="entry name" value="DUF3458_C"/>
    <property type="match status" value="1"/>
</dbReference>
<dbReference type="AlphaFoldDB" id="A0A061R688"/>
<dbReference type="InterPro" id="IPR037144">
    <property type="entry name" value="Peptidase_M1_pepN_C_sf"/>
</dbReference>
<dbReference type="GO" id="GO:0008270">
    <property type="term" value="F:zinc ion binding"/>
    <property type="evidence" value="ECO:0007669"/>
    <property type="project" value="InterPro"/>
</dbReference>
<evidence type="ECO:0000313" key="2">
    <source>
        <dbReference type="EMBL" id="JAC66274.1"/>
    </source>
</evidence>
<feature type="domain" description="Peptidase M1 alanyl aminopeptidase C-terminal" evidence="1">
    <location>
        <begin position="28"/>
        <end position="78"/>
    </location>
</feature>
<dbReference type="InterPro" id="IPR012779">
    <property type="entry name" value="Peptidase_M1_pepN"/>
</dbReference>
<name>A0A061R688_9CHLO</name>
<gene>
    <name evidence="2" type="ORF">TSPGSL018_14076</name>
</gene>
<evidence type="ECO:0000259" key="1">
    <source>
        <dbReference type="Pfam" id="PF17432"/>
    </source>
</evidence>
<protein>
    <recommendedName>
        <fullName evidence="1">Peptidase M1 alanyl aminopeptidase C-terminal domain-containing protein</fullName>
    </recommendedName>
</protein>
<dbReference type="PANTHER" id="PTHR46322">
    <property type="entry name" value="PUROMYCIN-SENSITIVE AMINOPEPTIDASE"/>
    <property type="match status" value="1"/>
</dbReference>
<dbReference type="EMBL" id="GBEZ01020396">
    <property type="protein sequence ID" value="JAC66274.1"/>
    <property type="molecule type" value="Transcribed_RNA"/>
</dbReference>
<dbReference type="InterPro" id="IPR024601">
    <property type="entry name" value="Peptidase_M1_pepN_C"/>
</dbReference>
<dbReference type="PANTHER" id="PTHR46322:SF1">
    <property type="entry name" value="PUROMYCIN-SENSITIVE AMINOPEPTIDASE"/>
    <property type="match status" value="1"/>
</dbReference>